<evidence type="ECO:0000256" key="1">
    <source>
        <dbReference type="SAM" id="Phobius"/>
    </source>
</evidence>
<evidence type="ECO:0000313" key="2">
    <source>
        <dbReference type="EnsemblMetazoa" id="GBRI040641-PA"/>
    </source>
</evidence>
<dbReference type="AlphaFoldDB" id="A0A1A9X1E8"/>
<keyword evidence="1" id="KW-0472">Membrane</keyword>
<keyword evidence="1" id="KW-1133">Transmembrane helix</keyword>
<sequence>MIGRSERKAAAASHYTFCTLTIFFSKNENRARGKTITNNIRNSLWSDVLTLNKVVYKRTINITIIIVIISLNALANFGQGYIKAACTEFQQHTTDDLRDMCLTEKGETLKQ</sequence>
<keyword evidence="3" id="KW-1185">Reference proteome</keyword>
<feature type="transmembrane region" description="Helical" evidence="1">
    <location>
        <begin position="60"/>
        <end position="82"/>
    </location>
</feature>
<proteinExistence type="predicted"/>
<accession>A0A1A9X1E8</accession>
<protein>
    <submittedName>
        <fullName evidence="2">Uncharacterized protein</fullName>
    </submittedName>
</protein>
<organism evidence="2 3">
    <name type="scientific">Glossina brevipalpis</name>
    <dbReference type="NCBI Taxonomy" id="37001"/>
    <lineage>
        <taxon>Eukaryota</taxon>
        <taxon>Metazoa</taxon>
        <taxon>Ecdysozoa</taxon>
        <taxon>Arthropoda</taxon>
        <taxon>Hexapoda</taxon>
        <taxon>Insecta</taxon>
        <taxon>Pterygota</taxon>
        <taxon>Neoptera</taxon>
        <taxon>Endopterygota</taxon>
        <taxon>Diptera</taxon>
        <taxon>Brachycera</taxon>
        <taxon>Muscomorpha</taxon>
        <taxon>Hippoboscoidea</taxon>
        <taxon>Glossinidae</taxon>
        <taxon>Glossina</taxon>
    </lineage>
</organism>
<reference evidence="3" key="1">
    <citation type="submission" date="2014-03" db="EMBL/GenBank/DDBJ databases">
        <authorList>
            <person name="Aksoy S."/>
            <person name="Warren W."/>
            <person name="Wilson R.K."/>
        </authorList>
    </citation>
    <scope>NUCLEOTIDE SEQUENCE [LARGE SCALE GENOMIC DNA]</scope>
    <source>
        <strain evidence="3">IAEA</strain>
    </source>
</reference>
<dbReference type="Proteomes" id="UP000091820">
    <property type="component" value="Unassembled WGS sequence"/>
</dbReference>
<dbReference type="EnsemblMetazoa" id="GBRI040641-RA">
    <property type="protein sequence ID" value="GBRI040641-PA"/>
    <property type="gene ID" value="GBRI040641"/>
</dbReference>
<evidence type="ECO:0000313" key="3">
    <source>
        <dbReference type="Proteomes" id="UP000091820"/>
    </source>
</evidence>
<name>A0A1A9X1E8_9MUSC</name>
<dbReference type="VEuPathDB" id="VectorBase:GBRI040641"/>
<keyword evidence="1" id="KW-0812">Transmembrane</keyword>
<reference evidence="2" key="2">
    <citation type="submission" date="2020-05" db="UniProtKB">
        <authorList>
            <consortium name="EnsemblMetazoa"/>
        </authorList>
    </citation>
    <scope>IDENTIFICATION</scope>
    <source>
        <strain evidence="2">IAEA</strain>
    </source>
</reference>